<reference evidence="1" key="1">
    <citation type="journal article" date="2021" name="Proc. Natl. Acad. Sci. U.S.A.">
        <title>A Catalog of Tens of Thousands of Viruses from Human Metagenomes Reveals Hidden Associations with Chronic Diseases.</title>
        <authorList>
            <person name="Tisza M.J."/>
            <person name="Buck C.B."/>
        </authorList>
    </citation>
    <scope>NUCLEOTIDE SEQUENCE</scope>
    <source>
        <strain evidence="1">CtqPo10</strain>
    </source>
</reference>
<accession>A0A8S5SVS6</accession>
<protein>
    <submittedName>
        <fullName evidence="1">Uncharacterized protein</fullName>
    </submittedName>
</protein>
<name>A0A8S5SVS6_9CAUD</name>
<organism evidence="1">
    <name type="scientific">Siphoviridae sp. ctqPo10</name>
    <dbReference type="NCBI Taxonomy" id="2827948"/>
    <lineage>
        <taxon>Viruses</taxon>
        <taxon>Duplodnaviria</taxon>
        <taxon>Heunggongvirae</taxon>
        <taxon>Uroviricota</taxon>
        <taxon>Caudoviricetes</taxon>
    </lineage>
</organism>
<dbReference type="EMBL" id="BK032682">
    <property type="protein sequence ID" value="DAF54807.1"/>
    <property type="molecule type" value="Genomic_DNA"/>
</dbReference>
<evidence type="ECO:0000313" key="1">
    <source>
        <dbReference type="EMBL" id="DAF54807.1"/>
    </source>
</evidence>
<sequence length="29" mass="3580">MKPINGIYDERYEVIMKIRDIYVNKNYSN</sequence>
<proteinExistence type="predicted"/>